<keyword evidence="2" id="KW-0732">Signal</keyword>
<feature type="compositionally biased region" description="Low complexity" evidence="1">
    <location>
        <begin position="149"/>
        <end position="158"/>
    </location>
</feature>
<dbReference type="Gene3D" id="2.60.40.2140">
    <property type="entry name" value="Beta-1,3-glucan-recognition protein, N-terminal domain"/>
    <property type="match status" value="1"/>
</dbReference>
<dbReference type="InterPro" id="IPR043030">
    <property type="entry name" value="BGBP_N_sf"/>
</dbReference>
<dbReference type="EMBL" id="VTPC01090958">
    <property type="protein sequence ID" value="KAF2880535.1"/>
    <property type="molecule type" value="Genomic_DNA"/>
</dbReference>
<evidence type="ECO:0000313" key="4">
    <source>
        <dbReference type="EMBL" id="KAF2880535.1"/>
    </source>
</evidence>
<feature type="region of interest" description="Disordered" evidence="1">
    <location>
        <begin position="131"/>
        <end position="176"/>
    </location>
</feature>
<organism evidence="4 5">
    <name type="scientific">Ignelater luminosus</name>
    <name type="common">Cucubano</name>
    <name type="synonym">Pyrophorus luminosus</name>
    <dbReference type="NCBI Taxonomy" id="2038154"/>
    <lineage>
        <taxon>Eukaryota</taxon>
        <taxon>Metazoa</taxon>
        <taxon>Ecdysozoa</taxon>
        <taxon>Arthropoda</taxon>
        <taxon>Hexapoda</taxon>
        <taxon>Insecta</taxon>
        <taxon>Pterygota</taxon>
        <taxon>Neoptera</taxon>
        <taxon>Endopterygota</taxon>
        <taxon>Coleoptera</taxon>
        <taxon>Polyphaga</taxon>
        <taxon>Elateriformia</taxon>
        <taxon>Elateroidea</taxon>
        <taxon>Elateridae</taxon>
        <taxon>Agrypninae</taxon>
        <taxon>Pyrophorini</taxon>
        <taxon>Ignelater</taxon>
    </lineage>
</organism>
<evidence type="ECO:0000313" key="5">
    <source>
        <dbReference type="Proteomes" id="UP000801492"/>
    </source>
</evidence>
<dbReference type="PROSITE" id="PS51969">
    <property type="entry name" value="CBM39"/>
    <property type="match status" value="1"/>
</dbReference>
<feature type="chain" id="PRO_5035479559" description="CBM39 domain-containing protein" evidence="2">
    <location>
        <begin position="19"/>
        <end position="297"/>
    </location>
</feature>
<keyword evidence="5" id="KW-1185">Reference proteome</keyword>
<sequence length="297" mass="33671">MLAYKVVLIVFLVVPLNGQRRRNTAGTYKVPQPRIEAYTPVGFSVSIEDSPGIRLFAFHGSVNKELEDLEAGEFSKDVLHTENGRWTFEDRRTRLHVGDIIYYWLFVIRDDLGYRLDNGWFEVKELVDSPFELSPRPPKRPTPPPRPSSQPDQNNQPDTSCNTIPQQTTTTTEAPDKEREAFLRLCELTVLNATQALLSLQSQVNSLTITNQKLTALLEKYPDGRKLTISGRLQKDDDALTITRFVLREKLDLNPDVVSATRNSDGSITFELSNLTDKIEVLEAAKEKLKNSRVIIS</sequence>
<dbReference type="Proteomes" id="UP000801492">
    <property type="component" value="Unassembled WGS sequence"/>
</dbReference>
<comment type="caution">
    <text evidence="4">The sequence shown here is derived from an EMBL/GenBank/DDBJ whole genome shotgun (WGS) entry which is preliminary data.</text>
</comment>
<evidence type="ECO:0000256" key="1">
    <source>
        <dbReference type="SAM" id="MobiDB-lite"/>
    </source>
</evidence>
<dbReference type="Pfam" id="PF15886">
    <property type="entry name" value="CBM39"/>
    <property type="match status" value="1"/>
</dbReference>
<name>A0A8K0C4L2_IGNLU</name>
<protein>
    <recommendedName>
        <fullName evidence="3">CBM39 domain-containing protein</fullName>
    </recommendedName>
</protein>
<feature type="domain" description="CBM39" evidence="3">
    <location>
        <begin position="28"/>
        <end position="128"/>
    </location>
</feature>
<reference evidence="4" key="1">
    <citation type="submission" date="2019-08" db="EMBL/GenBank/DDBJ databases">
        <title>The genome of the North American firefly Photinus pyralis.</title>
        <authorList>
            <consortium name="Photinus pyralis genome working group"/>
            <person name="Fallon T.R."/>
            <person name="Sander Lower S.E."/>
            <person name="Weng J.-K."/>
        </authorList>
    </citation>
    <scope>NUCLEOTIDE SEQUENCE</scope>
    <source>
        <strain evidence="4">TRF0915ILg1</strain>
        <tissue evidence="4">Whole body</tissue>
    </source>
</reference>
<dbReference type="InterPro" id="IPR031756">
    <property type="entry name" value="BGBP_N"/>
</dbReference>
<dbReference type="OrthoDB" id="4781at2759"/>
<dbReference type="GO" id="GO:0030246">
    <property type="term" value="F:carbohydrate binding"/>
    <property type="evidence" value="ECO:0007669"/>
    <property type="project" value="InterPro"/>
</dbReference>
<proteinExistence type="predicted"/>
<evidence type="ECO:0000256" key="2">
    <source>
        <dbReference type="SAM" id="SignalP"/>
    </source>
</evidence>
<gene>
    <name evidence="4" type="ORF">ILUMI_25633</name>
</gene>
<dbReference type="AlphaFoldDB" id="A0A8K0C4L2"/>
<feature type="signal peptide" evidence="2">
    <location>
        <begin position="1"/>
        <end position="18"/>
    </location>
</feature>
<evidence type="ECO:0000259" key="3">
    <source>
        <dbReference type="PROSITE" id="PS51969"/>
    </source>
</evidence>
<accession>A0A8K0C4L2</accession>